<protein>
    <submittedName>
        <fullName evidence="1">Adenylosuccinate lyase</fullName>
    </submittedName>
</protein>
<evidence type="ECO:0000313" key="1">
    <source>
        <dbReference type="EMBL" id="MCA0153397.1"/>
    </source>
</evidence>
<gene>
    <name evidence="1" type="ORF">LBV24_09240</name>
</gene>
<keyword evidence="1" id="KW-0456">Lyase</keyword>
<proteinExistence type="predicted"/>
<dbReference type="InterPro" id="IPR016024">
    <property type="entry name" value="ARM-type_fold"/>
</dbReference>
<dbReference type="SUPFAM" id="SSF48371">
    <property type="entry name" value="ARM repeat"/>
    <property type="match status" value="1"/>
</dbReference>
<comment type="caution">
    <text evidence="1">The sequence shown here is derived from an EMBL/GenBank/DDBJ whole genome shotgun (WGS) entry which is preliminary data.</text>
</comment>
<accession>A0ABS7Y0K1</accession>
<reference evidence="2" key="1">
    <citation type="submission" date="2023-07" db="EMBL/GenBank/DDBJ databases">
        <authorList>
            <person name="Yue Y."/>
        </authorList>
    </citation>
    <scope>NUCLEOTIDE SEQUENCE [LARGE SCALE GENOMIC DNA]</scope>
    <source>
        <strain evidence="2">2Y89</strain>
    </source>
</reference>
<dbReference type="EMBL" id="JAIUJS010000004">
    <property type="protein sequence ID" value="MCA0153397.1"/>
    <property type="molecule type" value="Genomic_DNA"/>
</dbReference>
<organism evidence="1 2">
    <name type="scientific">Winogradskyella vincentii</name>
    <dbReference type="NCBI Taxonomy" id="2877122"/>
    <lineage>
        <taxon>Bacteria</taxon>
        <taxon>Pseudomonadati</taxon>
        <taxon>Bacteroidota</taxon>
        <taxon>Flavobacteriia</taxon>
        <taxon>Flavobacteriales</taxon>
        <taxon>Flavobacteriaceae</taxon>
        <taxon>Winogradskyella</taxon>
    </lineage>
</organism>
<dbReference type="Proteomes" id="UP001198402">
    <property type="component" value="Unassembled WGS sequence"/>
</dbReference>
<name>A0ABS7Y0K1_9FLAO</name>
<keyword evidence="2" id="KW-1185">Reference proteome</keyword>
<dbReference type="GO" id="GO:0016829">
    <property type="term" value="F:lyase activity"/>
    <property type="evidence" value="ECO:0007669"/>
    <property type="project" value="UniProtKB-KW"/>
</dbReference>
<evidence type="ECO:0000313" key="2">
    <source>
        <dbReference type="Proteomes" id="UP001198402"/>
    </source>
</evidence>
<sequence length="193" mass="22643">MTKDQLYDELNYVNATRVCRTKYANLILNNSELIKPLLDILFMIDDKISTRAAWVLEFACKQNINLILPHLDFFLENLPKLKLDSAIRPCAKIIEIIIELYYKKENPVIKKSLSKKNKEDIIEVSFDWMIRDEKIAVKAYSMNSLYYLGIEYDWIYPELSEILGREYANQSAGYKARARHILGRINTQKTNNL</sequence>
<dbReference type="RefSeq" id="WP_224478361.1">
    <property type="nucleotide sequence ID" value="NZ_JAIUJS010000004.1"/>
</dbReference>